<proteinExistence type="predicted"/>
<sequence>MDIRIDEPLWLLLLIPIALYMAYTWKASKMRFSGKGIILYVLRSLTIFCIIFALTFPYVSLPDDEEQILFVVDRSVSIEDAGRMADEWITDSLKARQKNQSVGIYSFGGTFRTDRQLTDGEVKIPTMEPIESRSSTNIANALDLSAAVAKANLATRIVLLSDGLETEGAVEELLPKFENSRVQIDTVILEKSNRADASISLFETPRTAYEGEKQLLRVEVESSTKTAGQLLIYRNDVEIINEPVSFDAGGNVFSYHVEASGSGLLKYEAKLIVPDDGFLENNRMLSITMLEQSPRVLVVQTERNPSIIPSLLDQNAMDVDVVNAGNLPENLSGYMGYGAIIFDNVPGHQVGEHKMTVIEQAVKSFGTGFMMVGGDESFGLGGYFKSPIERLLPVEMEVKGKEQLPSLGLVITMDRSGSMSGSKIVIAREAAARAVELLREDDTFGFTAFDHEIWEVIPVGPLQDKQDAMDQILSVPAAGGTDIFPSVAKAYEDLSDLKLQRKHIILLTDGQSEMPPSYEEIIGEGKNANVTLSTVAIGTDADGVLLEELAELGGGRFYDAVDESTIPAILTRETSMLTRTYIEDDPYYVTFSNVPEWTSVFSGGVPQMNAYIATTPKGSATIVAESPKEDPVIAEWMYGLGRTVAFTSDSTGKWSGDLARWEGYPDFWNAAVSRLLPKYDEVPYLIKHERGGTYTVTDSSRKAAFLDIAVIDEKGQEVPFQSEPLAPGKVRVTLDAEPGLVFFGVSDDKGGLFEAGVSVPYSEEYKPSEPNTTLMEKISERTGGEHLEEPEKAFRPHPYKSGNRMPIANWLIMTAMILFFIDITLRRFGMFAGLFDRKDKAEKTPDEQVKQEDHVSELLKAKRKR</sequence>
<dbReference type="AlphaFoldDB" id="A0A511Z959"/>
<comment type="caution">
    <text evidence="4">The sequence shown here is derived from an EMBL/GenBank/DDBJ whole genome shotgun (WGS) entry which is preliminary data.</text>
</comment>
<dbReference type="Gene3D" id="3.40.50.410">
    <property type="entry name" value="von Willebrand factor, type A domain"/>
    <property type="match status" value="1"/>
</dbReference>
<dbReference type="CDD" id="cd00198">
    <property type="entry name" value="vWFA"/>
    <property type="match status" value="1"/>
</dbReference>
<accession>A0A511Z959</accession>
<name>A0A511Z959_9BACL</name>
<gene>
    <name evidence="4" type="ORF">SLU01_22980</name>
</gene>
<dbReference type="PANTHER" id="PTHR37947:SF2">
    <property type="entry name" value="VON WILLEBRAND FACTOR TYPE A"/>
    <property type="match status" value="1"/>
</dbReference>
<dbReference type="SUPFAM" id="SSF53300">
    <property type="entry name" value="vWA-like"/>
    <property type="match status" value="2"/>
</dbReference>
<dbReference type="Pfam" id="PF13519">
    <property type="entry name" value="VWA_2"/>
    <property type="match status" value="1"/>
</dbReference>
<evidence type="ECO:0000313" key="4">
    <source>
        <dbReference type="EMBL" id="GEN83986.1"/>
    </source>
</evidence>
<dbReference type="OrthoDB" id="9781333at2"/>
<keyword evidence="2" id="KW-0812">Transmembrane</keyword>
<keyword evidence="2" id="KW-0472">Membrane</keyword>
<dbReference type="Proteomes" id="UP000321901">
    <property type="component" value="Unassembled WGS sequence"/>
</dbReference>
<dbReference type="Pfam" id="PF00092">
    <property type="entry name" value="VWA"/>
    <property type="match status" value="1"/>
</dbReference>
<evidence type="ECO:0000256" key="2">
    <source>
        <dbReference type="SAM" id="Phobius"/>
    </source>
</evidence>
<dbReference type="EMBL" id="BJYL01000030">
    <property type="protein sequence ID" value="GEN83986.1"/>
    <property type="molecule type" value="Genomic_DNA"/>
</dbReference>
<dbReference type="PANTHER" id="PTHR37947">
    <property type="entry name" value="BLL2462 PROTEIN"/>
    <property type="match status" value="1"/>
</dbReference>
<dbReference type="SUPFAM" id="SSF52317">
    <property type="entry name" value="Class I glutamine amidotransferase-like"/>
    <property type="match status" value="1"/>
</dbReference>
<evidence type="ECO:0000256" key="1">
    <source>
        <dbReference type="SAM" id="MobiDB-lite"/>
    </source>
</evidence>
<dbReference type="SMART" id="SM00327">
    <property type="entry name" value="VWA"/>
    <property type="match status" value="2"/>
</dbReference>
<organism evidence="4 5">
    <name type="scientific">Sporosarcina luteola</name>
    <dbReference type="NCBI Taxonomy" id="582850"/>
    <lineage>
        <taxon>Bacteria</taxon>
        <taxon>Bacillati</taxon>
        <taxon>Bacillota</taxon>
        <taxon>Bacilli</taxon>
        <taxon>Bacillales</taxon>
        <taxon>Caryophanaceae</taxon>
        <taxon>Sporosarcina</taxon>
    </lineage>
</organism>
<evidence type="ECO:0000313" key="5">
    <source>
        <dbReference type="Proteomes" id="UP000321901"/>
    </source>
</evidence>
<dbReference type="InterPro" id="IPR036465">
    <property type="entry name" value="vWFA_dom_sf"/>
</dbReference>
<feature type="transmembrane region" description="Helical" evidence="2">
    <location>
        <begin position="807"/>
        <end position="825"/>
    </location>
</feature>
<protein>
    <submittedName>
        <fullName evidence="4">Chloride channel protein</fullName>
    </submittedName>
</protein>
<dbReference type="Pfam" id="PF07090">
    <property type="entry name" value="GATase1_like"/>
    <property type="match status" value="1"/>
</dbReference>
<dbReference type="InterPro" id="IPR002035">
    <property type="entry name" value="VWF_A"/>
</dbReference>
<reference evidence="4 5" key="1">
    <citation type="submission" date="2019-07" db="EMBL/GenBank/DDBJ databases">
        <title>Whole genome shotgun sequence of Sporosarcina luteola NBRC 105378.</title>
        <authorList>
            <person name="Hosoyama A."/>
            <person name="Uohara A."/>
            <person name="Ohji S."/>
            <person name="Ichikawa N."/>
        </authorList>
    </citation>
    <scope>NUCLEOTIDE SEQUENCE [LARGE SCALE GENOMIC DNA]</scope>
    <source>
        <strain evidence="4 5">NBRC 105378</strain>
    </source>
</reference>
<dbReference type="InterPro" id="IPR029062">
    <property type="entry name" value="Class_I_gatase-like"/>
</dbReference>
<feature type="transmembrane region" description="Helical" evidence="2">
    <location>
        <begin position="7"/>
        <end position="25"/>
    </location>
</feature>
<keyword evidence="2" id="KW-1133">Transmembrane helix</keyword>
<dbReference type="Gene3D" id="3.40.50.880">
    <property type="match status" value="2"/>
</dbReference>
<feature type="domain" description="VWFA" evidence="3">
    <location>
        <begin position="408"/>
        <end position="574"/>
    </location>
</feature>
<keyword evidence="5" id="KW-1185">Reference proteome</keyword>
<dbReference type="RefSeq" id="WP_147058433.1">
    <property type="nucleotide sequence ID" value="NZ_BJYL01000030.1"/>
</dbReference>
<feature type="transmembrane region" description="Helical" evidence="2">
    <location>
        <begin position="37"/>
        <end position="59"/>
    </location>
</feature>
<dbReference type="PROSITE" id="PS50234">
    <property type="entry name" value="VWFA"/>
    <property type="match status" value="1"/>
</dbReference>
<dbReference type="InterPro" id="IPR010768">
    <property type="entry name" value="GATase1-like"/>
</dbReference>
<evidence type="ECO:0000259" key="3">
    <source>
        <dbReference type="PROSITE" id="PS50234"/>
    </source>
</evidence>
<feature type="region of interest" description="Disordered" evidence="1">
    <location>
        <begin position="840"/>
        <end position="865"/>
    </location>
</feature>